<proteinExistence type="predicted"/>
<dbReference type="Pfam" id="PF00078">
    <property type="entry name" value="RVT_1"/>
    <property type="match status" value="1"/>
</dbReference>
<dbReference type="EMBL" id="GBRH01236544">
    <property type="protein sequence ID" value="JAD61351.1"/>
    <property type="molecule type" value="Transcribed_RNA"/>
</dbReference>
<dbReference type="AlphaFoldDB" id="A0A0A9BDC7"/>
<evidence type="ECO:0000259" key="1">
    <source>
        <dbReference type="Pfam" id="PF00078"/>
    </source>
</evidence>
<dbReference type="SUPFAM" id="SSF56672">
    <property type="entry name" value="DNA/RNA polymerases"/>
    <property type="match status" value="1"/>
</dbReference>
<dbReference type="InterPro" id="IPR043502">
    <property type="entry name" value="DNA/RNA_pol_sf"/>
</dbReference>
<organism evidence="2">
    <name type="scientific">Arundo donax</name>
    <name type="common">Giant reed</name>
    <name type="synonym">Donax arundinaceus</name>
    <dbReference type="NCBI Taxonomy" id="35708"/>
    <lineage>
        <taxon>Eukaryota</taxon>
        <taxon>Viridiplantae</taxon>
        <taxon>Streptophyta</taxon>
        <taxon>Embryophyta</taxon>
        <taxon>Tracheophyta</taxon>
        <taxon>Spermatophyta</taxon>
        <taxon>Magnoliopsida</taxon>
        <taxon>Liliopsida</taxon>
        <taxon>Poales</taxon>
        <taxon>Poaceae</taxon>
        <taxon>PACMAD clade</taxon>
        <taxon>Arundinoideae</taxon>
        <taxon>Arundineae</taxon>
        <taxon>Arundo</taxon>
    </lineage>
</organism>
<protein>
    <recommendedName>
        <fullName evidence="1">Reverse transcriptase domain-containing protein</fullName>
    </recommendedName>
</protein>
<accession>A0A0A9BDC7</accession>
<feature type="domain" description="Reverse transcriptase" evidence="1">
    <location>
        <begin position="66"/>
        <end position="145"/>
    </location>
</feature>
<dbReference type="InterPro" id="IPR000477">
    <property type="entry name" value="RT_dom"/>
</dbReference>
<evidence type="ECO:0000313" key="2">
    <source>
        <dbReference type="EMBL" id="JAD61351.1"/>
    </source>
</evidence>
<dbReference type="PANTHER" id="PTHR19446">
    <property type="entry name" value="REVERSE TRANSCRIPTASES"/>
    <property type="match status" value="1"/>
</dbReference>
<reference evidence="2" key="2">
    <citation type="journal article" date="2015" name="Data Brief">
        <title>Shoot transcriptome of the giant reed, Arundo donax.</title>
        <authorList>
            <person name="Barrero R.A."/>
            <person name="Guerrero F.D."/>
            <person name="Moolhuijzen P."/>
            <person name="Goolsby J.A."/>
            <person name="Tidwell J."/>
            <person name="Bellgard S.E."/>
            <person name="Bellgard M.I."/>
        </authorList>
    </citation>
    <scope>NUCLEOTIDE SEQUENCE</scope>
    <source>
        <tissue evidence="2">Shoot tissue taken approximately 20 cm above the soil surface</tissue>
    </source>
</reference>
<name>A0A0A9BDC7_ARUDO</name>
<sequence>MEMKSDSAPGPNGFSVTFFKNFWNMYKNELMEMFSDFYNGTLDIKRLNYEVITLVPKLREANNIRLYRPICLLNVDFKIFSKLLANRSNAITMEVIDGSQTAFTKDRNILEGVVILHEVLYELKRTKRMGLILKIDFEKAYDKVK</sequence>
<reference evidence="2" key="1">
    <citation type="submission" date="2014-09" db="EMBL/GenBank/DDBJ databases">
        <authorList>
            <person name="Magalhaes I.L.F."/>
            <person name="Oliveira U."/>
            <person name="Santos F.R."/>
            <person name="Vidigal T.H.D.A."/>
            <person name="Brescovit A.D."/>
            <person name="Santos A.J."/>
        </authorList>
    </citation>
    <scope>NUCLEOTIDE SEQUENCE</scope>
    <source>
        <tissue evidence="2">Shoot tissue taken approximately 20 cm above the soil surface</tissue>
    </source>
</reference>